<name>A0A8D8QQX5_9HEMI</name>
<dbReference type="GO" id="GO:0004984">
    <property type="term" value="F:olfactory receptor activity"/>
    <property type="evidence" value="ECO:0007669"/>
    <property type="project" value="InterPro"/>
</dbReference>
<evidence type="ECO:0000256" key="3">
    <source>
        <dbReference type="ARBA" id="ARBA00022606"/>
    </source>
</evidence>
<dbReference type="GO" id="GO:0005886">
    <property type="term" value="C:plasma membrane"/>
    <property type="evidence" value="ECO:0007669"/>
    <property type="project" value="UniProtKB-SubCell"/>
</dbReference>
<evidence type="ECO:0000256" key="5">
    <source>
        <dbReference type="ARBA" id="ARBA00022725"/>
    </source>
</evidence>
<evidence type="ECO:0000256" key="7">
    <source>
        <dbReference type="ARBA" id="ARBA00023136"/>
    </source>
</evidence>
<dbReference type="PANTHER" id="PTHR21137:SF35">
    <property type="entry name" value="ODORANT RECEPTOR 19A-RELATED"/>
    <property type="match status" value="1"/>
</dbReference>
<evidence type="ECO:0000256" key="1">
    <source>
        <dbReference type="ARBA" id="ARBA00004651"/>
    </source>
</evidence>
<keyword evidence="7 10" id="KW-0472">Membrane</keyword>
<evidence type="ECO:0000256" key="6">
    <source>
        <dbReference type="ARBA" id="ARBA00022989"/>
    </source>
</evidence>
<evidence type="ECO:0008006" key="12">
    <source>
        <dbReference type="Google" id="ProtNLM"/>
    </source>
</evidence>
<keyword evidence="2" id="KW-1003">Cell membrane</keyword>
<accession>A0A8D8QQX5</accession>
<dbReference type="GO" id="GO:0005549">
    <property type="term" value="F:odorant binding"/>
    <property type="evidence" value="ECO:0007669"/>
    <property type="project" value="InterPro"/>
</dbReference>
<evidence type="ECO:0000256" key="9">
    <source>
        <dbReference type="ARBA" id="ARBA00023224"/>
    </source>
</evidence>
<dbReference type="AlphaFoldDB" id="A0A8D8QQX5"/>
<evidence type="ECO:0000256" key="8">
    <source>
        <dbReference type="ARBA" id="ARBA00023170"/>
    </source>
</evidence>
<evidence type="ECO:0000256" key="4">
    <source>
        <dbReference type="ARBA" id="ARBA00022692"/>
    </source>
</evidence>
<dbReference type="EMBL" id="HBUF01091024">
    <property type="protein sequence ID" value="CAG6635729.1"/>
    <property type="molecule type" value="Transcribed_RNA"/>
</dbReference>
<keyword evidence="6 10" id="KW-1133">Transmembrane helix</keyword>
<feature type="transmembrane region" description="Helical" evidence="10">
    <location>
        <begin position="74"/>
        <end position="97"/>
    </location>
</feature>
<dbReference type="InterPro" id="IPR004117">
    <property type="entry name" value="7tm6_olfct_rcpt"/>
</dbReference>
<evidence type="ECO:0000313" key="11">
    <source>
        <dbReference type="EMBL" id="CAG6635729.1"/>
    </source>
</evidence>
<keyword evidence="5" id="KW-0552">Olfaction</keyword>
<organism evidence="11">
    <name type="scientific">Cacopsylla melanoneura</name>
    <dbReference type="NCBI Taxonomy" id="428564"/>
    <lineage>
        <taxon>Eukaryota</taxon>
        <taxon>Metazoa</taxon>
        <taxon>Ecdysozoa</taxon>
        <taxon>Arthropoda</taxon>
        <taxon>Hexapoda</taxon>
        <taxon>Insecta</taxon>
        <taxon>Pterygota</taxon>
        <taxon>Neoptera</taxon>
        <taxon>Paraneoptera</taxon>
        <taxon>Hemiptera</taxon>
        <taxon>Sternorrhyncha</taxon>
        <taxon>Psylloidea</taxon>
        <taxon>Psyllidae</taxon>
        <taxon>Psyllinae</taxon>
        <taxon>Cacopsylla</taxon>
    </lineage>
</organism>
<feature type="transmembrane region" description="Helical" evidence="10">
    <location>
        <begin position="431"/>
        <end position="453"/>
    </location>
</feature>
<protein>
    <recommendedName>
        <fullName evidence="12">Odorant receptor</fullName>
    </recommendedName>
</protein>
<reference evidence="11" key="1">
    <citation type="submission" date="2021-05" db="EMBL/GenBank/DDBJ databases">
        <authorList>
            <person name="Alioto T."/>
            <person name="Alioto T."/>
            <person name="Gomez Garrido J."/>
        </authorList>
    </citation>
    <scope>NUCLEOTIDE SEQUENCE</scope>
</reference>
<evidence type="ECO:0000256" key="2">
    <source>
        <dbReference type="ARBA" id="ARBA00022475"/>
    </source>
</evidence>
<feature type="transmembrane region" description="Helical" evidence="10">
    <location>
        <begin position="133"/>
        <end position="156"/>
    </location>
</feature>
<keyword evidence="3" id="KW-0716">Sensory transduction</keyword>
<feature type="transmembrane region" description="Helical" evidence="10">
    <location>
        <begin position="195"/>
        <end position="220"/>
    </location>
</feature>
<comment type="subcellular location">
    <subcellularLocation>
        <location evidence="1">Cell membrane</location>
        <topology evidence="1">Multi-pass membrane protein</topology>
    </subcellularLocation>
</comment>
<feature type="transmembrane region" description="Helical" evidence="10">
    <location>
        <begin position="399"/>
        <end position="419"/>
    </location>
</feature>
<dbReference type="PANTHER" id="PTHR21137">
    <property type="entry name" value="ODORANT RECEPTOR"/>
    <property type="match status" value="1"/>
</dbReference>
<dbReference type="GO" id="GO:0007165">
    <property type="term" value="P:signal transduction"/>
    <property type="evidence" value="ECO:0007669"/>
    <property type="project" value="UniProtKB-KW"/>
</dbReference>
<proteinExistence type="predicted"/>
<evidence type="ECO:0000256" key="10">
    <source>
        <dbReference type="SAM" id="Phobius"/>
    </source>
</evidence>
<dbReference type="Pfam" id="PF02949">
    <property type="entry name" value="7tm_6"/>
    <property type="match status" value="1"/>
</dbReference>
<sequence length="527" mass="61504">MVSLQRLLSGDIQFRLKHVLYIMHLCGQVSLPGHYKEPWKTQLHRIYTAFNWTLSGAFCLSVALGLFLNTIKEFGLFSERCFVFGAFLLCFCSNCLLNVKLKKFLTILDFFEALAERHRDKPVVVMLKKMESLFLLALFAMTAQGLTWEFLIYPLLPKSDEELETLIKLYNLKHPHNSLPFQPYIPYVDTSEPKIFYILYALFVYIGFLHLAATVFYGSLFPFSVFHLKTGFIILKEYTQMVGKPHFNSSGQPVFYTNLFDNEEIVLRNLRPITQDNQQVTSDCQEDGQLCDVQAPRLARLGISMSTDTHHHNLPRVYFPLDGISLSHTDCLNKAQETQINIPGGNIRKLRSLCYDKSIRRLFKDNPTLYESFYLVQLMVFHKRLMQQRNLMDDYFQDMFMPLTVIVIVMLIVSMFAGFMPLLPGIVRLKMIIMASGILGYIFVIFYCGELLASCNESLATTLWLSRWYTCSQGTIRNMILFLRMNQKQHYFLIMRKWKLSYRWMIGVVRFAYSVFNVMRIRKQRSG</sequence>
<keyword evidence="8" id="KW-0675">Receptor</keyword>
<keyword evidence="9" id="KW-0807">Transducer</keyword>
<feature type="transmembrane region" description="Helical" evidence="10">
    <location>
        <begin position="46"/>
        <end position="68"/>
    </location>
</feature>
<keyword evidence="4 10" id="KW-0812">Transmembrane</keyword>